<evidence type="ECO:0000313" key="1">
    <source>
        <dbReference type="EMBL" id="MBA4679320.1"/>
    </source>
</evidence>
<accession>A0A7C9EXG4</accession>
<name>A0A7C9EXG4_OPUST</name>
<organism evidence="1">
    <name type="scientific">Opuntia streptacantha</name>
    <name type="common">Prickly pear cactus</name>
    <name type="synonym">Opuntia cardona</name>
    <dbReference type="NCBI Taxonomy" id="393608"/>
    <lineage>
        <taxon>Eukaryota</taxon>
        <taxon>Viridiplantae</taxon>
        <taxon>Streptophyta</taxon>
        <taxon>Embryophyta</taxon>
        <taxon>Tracheophyta</taxon>
        <taxon>Spermatophyta</taxon>
        <taxon>Magnoliopsida</taxon>
        <taxon>eudicotyledons</taxon>
        <taxon>Gunneridae</taxon>
        <taxon>Pentapetalae</taxon>
        <taxon>Caryophyllales</taxon>
        <taxon>Cactineae</taxon>
        <taxon>Cactaceae</taxon>
        <taxon>Opuntioideae</taxon>
        <taxon>Opuntia</taxon>
    </lineage>
</organism>
<dbReference type="AlphaFoldDB" id="A0A7C9EXG4"/>
<protein>
    <submittedName>
        <fullName evidence="1">Uncharacterized protein</fullName>
    </submittedName>
</protein>
<proteinExistence type="predicted"/>
<sequence length="108" mass="11986">MPKLTTYTGHNLKAKGTIVFSFIKGGILNEIIRPYARYSTVFSCSPYSFHAFCSNNLLDNKMQKCGLAVRPLHISKFQEGVKFKSLSTSTVGPIIHAVASFQNSLQEL</sequence>
<reference evidence="1" key="2">
    <citation type="submission" date="2020-07" db="EMBL/GenBank/DDBJ databases">
        <authorList>
            <person name="Vera ALvarez R."/>
            <person name="Arias-Moreno D.M."/>
            <person name="Jimenez-Jacinto V."/>
            <person name="Jimenez-Bremont J.F."/>
            <person name="Swaminathan K."/>
            <person name="Moose S.P."/>
            <person name="Guerrero-Gonzalez M.L."/>
            <person name="Marino-Ramirez L."/>
            <person name="Landsman D."/>
            <person name="Rodriguez-Kessler M."/>
            <person name="Delgado-Sanchez P."/>
        </authorList>
    </citation>
    <scope>NUCLEOTIDE SEQUENCE</scope>
    <source>
        <tissue evidence="1">Cladode</tissue>
    </source>
</reference>
<reference evidence="1" key="1">
    <citation type="journal article" date="2013" name="J. Plant Res.">
        <title>Effect of fungi and light on seed germination of three Opuntia species from semiarid lands of central Mexico.</title>
        <authorList>
            <person name="Delgado-Sanchez P."/>
            <person name="Jimenez-Bremont J.F."/>
            <person name="Guerrero-Gonzalez Mde L."/>
            <person name="Flores J."/>
        </authorList>
    </citation>
    <scope>NUCLEOTIDE SEQUENCE</scope>
    <source>
        <tissue evidence="1">Cladode</tissue>
    </source>
</reference>
<dbReference type="EMBL" id="GISG01282966">
    <property type="protein sequence ID" value="MBA4679320.1"/>
    <property type="molecule type" value="Transcribed_RNA"/>
</dbReference>